<feature type="transmembrane region" description="Helical" evidence="10">
    <location>
        <begin position="409"/>
        <end position="431"/>
    </location>
</feature>
<dbReference type="PANTHER" id="PTHR43653:SF1">
    <property type="entry name" value="CYTOCHROME C-TYPE BIOGENESIS PROTEIN CCMF"/>
    <property type="match status" value="1"/>
</dbReference>
<dbReference type="InterPro" id="IPR003567">
    <property type="entry name" value="Cyt_c_biogenesis"/>
</dbReference>
<accession>A0ABX1KWJ7</accession>
<protein>
    <submittedName>
        <fullName evidence="13">Heme lyase CcmF/NrfE family subunit</fullName>
    </submittedName>
</protein>
<comment type="subcellular location">
    <subcellularLocation>
        <location evidence="1">Cell inner membrane</location>
        <topology evidence="1">Multi-pass membrane protein</topology>
    </subcellularLocation>
</comment>
<evidence type="ECO:0000256" key="5">
    <source>
        <dbReference type="ARBA" id="ARBA00022692"/>
    </source>
</evidence>
<dbReference type="InterPro" id="IPR003568">
    <property type="entry name" value="Cyt_c_biogenesis_CcmF"/>
</dbReference>
<feature type="transmembrane region" description="Helical" evidence="10">
    <location>
        <begin position="265"/>
        <end position="282"/>
    </location>
</feature>
<dbReference type="InterPro" id="IPR002541">
    <property type="entry name" value="Cyt_c_assembly"/>
</dbReference>
<feature type="transmembrane region" description="Helical" evidence="10">
    <location>
        <begin position="226"/>
        <end position="245"/>
    </location>
</feature>
<dbReference type="Pfam" id="PF01578">
    <property type="entry name" value="Cytochrom_C_asm"/>
    <property type="match status" value="1"/>
</dbReference>
<feature type="domain" description="Cytochrome c assembly protein" evidence="11">
    <location>
        <begin position="92"/>
        <end position="311"/>
    </location>
</feature>
<feature type="transmembrane region" description="Helical" evidence="10">
    <location>
        <begin position="44"/>
        <end position="65"/>
    </location>
</feature>
<keyword evidence="5 10" id="KW-0812">Transmembrane</keyword>
<name>A0ABX1KWJ7_9GAMM</name>
<feature type="transmembrane region" description="Helical" evidence="10">
    <location>
        <begin position="367"/>
        <end position="389"/>
    </location>
</feature>
<dbReference type="GO" id="GO:0016829">
    <property type="term" value="F:lyase activity"/>
    <property type="evidence" value="ECO:0007669"/>
    <property type="project" value="UniProtKB-KW"/>
</dbReference>
<dbReference type="RefSeq" id="WP_168827740.1">
    <property type="nucleotide sequence ID" value="NZ_JABAEB010000022.1"/>
</dbReference>
<comment type="caution">
    <text evidence="13">The sequence shown here is derived from an EMBL/GenBank/DDBJ whole genome shotgun (WGS) entry which is preliminary data.</text>
</comment>
<evidence type="ECO:0000256" key="3">
    <source>
        <dbReference type="ARBA" id="ARBA00022475"/>
    </source>
</evidence>
<feature type="transmembrane region" description="Helical" evidence="10">
    <location>
        <begin position="452"/>
        <end position="473"/>
    </location>
</feature>
<keyword evidence="14" id="KW-1185">Reference proteome</keyword>
<keyword evidence="6" id="KW-0201">Cytochrome c-type biogenesis</keyword>
<comment type="function">
    <text evidence="9">Required for the biogenesis of c-type cytochromes. Possible subunit of a heme lyase.</text>
</comment>
<keyword evidence="13" id="KW-0456">Lyase</keyword>
<feature type="transmembrane region" description="Helical" evidence="10">
    <location>
        <begin position="479"/>
        <end position="502"/>
    </location>
</feature>
<feature type="transmembrane region" description="Helical" evidence="10">
    <location>
        <begin position="136"/>
        <end position="157"/>
    </location>
</feature>
<keyword evidence="7 10" id="KW-1133">Transmembrane helix</keyword>
<feature type="transmembrane region" description="Helical" evidence="10">
    <location>
        <begin position="662"/>
        <end position="682"/>
    </location>
</feature>
<evidence type="ECO:0000259" key="12">
    <source>
        <dbReference type="Pfam" id="PF16327"/>
    </source>
</evidence>
<feature type="transmembrane region" description="Helical" evidence="10">
    <location>
        <begin position="12"/>
        <end position="32"/>
    </location>
</feature>
<dbReference type="NCBIfam" id="TIGR00353">
    <property type="entry name" value="nrfE"/>
    <property type="match status" value="1"/>
</dbReference>
<feature type="transmembrane region" description="Helical" evidence="10">
    <location>
        <begin position="328"/>
        <end position="347"/>
    </location>
</feature>
<evidence type="ECO:0000313" key="13">
    <source>
        <dbReference type="EMBL" id="NLQ25487.1"/>
    </source>
</evidence>
<feature type="transmembrane region" description="Helical" evidence="10">
    <location>
        <begin position="534"/>
        <end position="557"/>
    </location>
</feature>
<dbReference type="EMBL" id="JABAEB010000022">
    <property type="protein sequence ID" value="NLQ25487.1"/>
    <property type="molecule type" value="Genomic_DNA"/>
</dbReference>
<dbReference type="Proteomes" id="UP000527352">
    <property type="component" value="Unassembled WGS sequence"/>
</dbReference>
<evidence type="ECO:0000256" key="6">
    <source>
        <dbReference type="ARBA" id="ARBA00022748"/>
    </source>
</evidence>
<sequence>MTTMLPEIGHILLIISSVLALFSAALTLIGVKQNNAYLVGLSPILFRAIFTSVFVSLLCLIYCFMTDDFSVVYVANHSNSQLALGYKVAAVWGSHEGSMLFWIFAIALWGAIISYRIKMADCTQDNASDKYQDALYFARLLAILALVILGFNLFLLFTSNPFARLLPNIPIEGRDLNPILQDIGLILHPPMLFLGYVGLTVCFAAALASLLGGSFNTRQINYLRPWVLLAWVFLTGGNAFGSWWAYNELGWGGWWFWDPVENASFIPWLVATALVHSLILTQRTHGFKLTTLLLCLLAFSLSLLGSFLVRSGIVQSVHAFAADPTRGMSILCLLVIFVGAALLIFALKAHHLKQDVAFAPFSKETLLLLGIVILVVAAFSVLLGTFYPLIYELLDLGTLSVGAPYFNAIFVPLTFLLVLLMGIAPLVQWQIAQWQIVQWQIVQWQNASKTRITFLLIPSLVILAVVGWVSLQAASGSSLFLLLGTAAALWLLVCLLLTILAASGLGRRIYARQLTQNHSEHGLNPPVKSSKQGFIAMLFAHFGVAITIIGATSVSFFEQEALLRMGPGQGKPLASYVLVYESTENVETNSFTAIQANISIRDGANDEVILGYVRPQRQTFKSNGMEMSHAGIDHGFWRDIYVSMGLQLSDSEYLIRISYKPLASWIWLGALLMMLGGAIAAWPTRHFSYQADLTTLGNLSHHKPQETLA</sequence>
<dbReference type="PANTHER" id="PTHR43653">
    <property type="entry name" value="CYTOCHROME C ASSEMBLY PROTEIN-RELATED"/>
    <property type="match status" value="1"/>
</dbReference>
<evidence type="ECO:0000256" key="7">
    <source>
        <dbReference type="ARBA" id="ARBA00022989"/>
    </source>
</evidence>
<feature type="domain" description="Cytochrome c-type biogenesis protein CcmF C-terminal" evidence="12">
    <location>
        <begin position="331"/>
        <end position="681"/>
    </location>
</feature>
<evidence type="ECO:0000256" key="10">
    <source>
        <dbReference type="SAM" id="Phobius"/>
    </source>
</evidence>
<dbReference type="NCBIfam" id="NF007691">
    <property type="entry name" value="PRK10369.1"/>
    <property type="match status" value="1"/>
</dbReference>
<evidence type="ECO:0000259" key="11">
    <source>
        <dbReference type="Pfam" id="PF01578"/>
    </source>
</evidence>
<gene>
    <name evidence="13" type="ORF">HGO26_21790</name>
</gene>
<evidence type="ECO:0000256" key="8">
    <source>
        <dbReference type="ARBA" id="ARBA00023136"/>
    </source>
</evidence>
<feature type="transmembrane region" description="Helical" evidence="10">
    <location>
        <begin position="193"/>
        <end position="214"/>
    </location>
</feature>
<evidence type="ECO:0000256" key="4">
    <source>
        <dbReference type="ARBA" id="ARBA00022519"/>
    </source>
</evidence>
<evidence type="ECO:0000256" key="9">
    <source>
        <dbReference type="ARBA" id="ARBA00037230"/>
    </source>
</evidence>
<comment type="similarity">
    <text evidence="2">Belongs to the CcmF/CycK/Ccl1/NrfE/CcsA family.</text>
</comment>
<dbReference type="Pfam" id="PF16327">
    <property type="entry name" value="CcmF_C"/>
    <property type="match status" value="1"/>
</dbReference>
<dbReference type="PRINTS" id="PR01411">
    <property type="entry name" value="CCMFBIOGNSIS"/>
</dbReference>
<reference evidence="13 14" key="1">
    <citation type="submission" date="2020-04" db="EMBL/GenBank/DDBJ databases">
        <title>The first description of lens atrophy caused by putative novel Shewanella sp. that is a new emerging pathogen for cultured rainbow trout?</title>
        <authorList>
            <person name="Saticioglu I.B."/>
            <person name="Duman M."/>
            <person name="Altun S."/>
        </authorList>
    </citation>
    <scope>NUCLEOTIDE SEQUENCE [LARGE SCALE GENOMIC DNA]</scope>
    <source>
        <strain evidence="13 14">S-1</strain>
    </source>
</reference>
<feature type="transmembrane region" description="Helical" evidence="10">
    <location>
        <begin position="99"/>
        <end position="115"/>
    </location>
</feature>
<keyword evidence="8 10" id="KW-0472">Membrane</keyword>
<keyword evidence="3" id="KW-1003">Cell membrane</keyword>
<keyword evidence="4" id="KW-0997">Cell inner membrane</keyword>
<evidence type="ECO:0000256" key="2">
    <source>
        <dbReference type="ARBA" id="ARBA00009186"/>
    </source>
</evidence>
<feature type="transmembrane region" description="Helical" evidence="10">
    <location>
        <begin position="289"/>
        <end position="308"/>
    </location>
</feature>
<dbReference type="InterPro" id="IPR032523">
    <property type="entry name" value="CcmF_C"/>
</dbReference>
<evidence type="ECO:0000313" key="14">
    <source>
        <dbReference type="Proteomes" id="UP000527352"/>
    </source>
</evidence>
<dbReference type="PRINTS" id="PR01410">
    <property type="entry name" value="CCBIOGENESIS"/>
</dbReference>
<evidence type="ECO:0000256" key="1">
    <source>
        <dbReference type="ARBA" id="ARBA00004429"/>
    </source>
</evidence>
<proteinExistence type="inferred from homology"/>
<organism evidence="13 14">
    <name type="scientific">Shewanella oncorhynchi</name>
    <dbReference type="NCBI Taxonomy" id="2726434"/>
    <lineage>
        <taxon>Bacteria</taxon>
        <taxon>Pseudomonadati</taxon>
        <taxon>Pseudomonadota</taxon>
        <taxon>Gammaproteobacteria</taxon>
        <taxon>Alteromonadales</taxon>
        <taxon>Shewanellaceae</taxon>
        <taxon>Shewanella</taxon>
    </lineage>
</organism>